<dbReference type="STRING" id="358396.CHINAEXTREME_08025"/>
<evidence type="ECO:0000313" key="2">
    <source>
        <dbReference type="EMBL" id="APW97725.1"/>
    </source>
</evidence>
<protein>
    <submittedName>
        <fullName evidence="3">Uncharacterized protein</fullName>
    </submittedName>
</protein>
<dbReference type="EMBL" id="AOLZ01000012">
    <property type="protein sequence ID" value="EMA37532.1"/>
    <property type="molecule type" value="Genomic_DNA"/>
</dbReference>
<sequence length="97" mass="9921">MVVADLEPAAVLFATALATALVGTVVAGLAYRGYQRNDSEPMRFLAVGVVCITVGPFLVSYGLAPALALSQAVTLLGVLLSNIAGLLAILYSLEGVQ</sequence>
<keyword evidence="1" id="KW-1133">Transmembrane helix</keyword>
<keyword evidence="4" id="KW-1185">Reference proteome</keyword>
<dbReference type="RefSeq" id="WP_007140069.1">
    <property type="nucleotide sequence ID" value="NZ_AOLZ01000012.1"/>
</dbReference>
<keyword evidence="1" id="KW-0812">Transmembrane</keyword>
<name>M0LVE5_NATLA</name>
<evidence type="ECO:0000313" key="4">
    <source>
        <dbReference type="Proteomes" id="UP000011555"/>
    </source>
</evidence>
<dbReference type="AlphaFoldDB" id="M0LVE5"/>
<evidence type="ECO:0000313" key="3">
    <source>
        <dbReference type="EMBL" id="EMA37532.1"/>
    </source>
</evidence>
<evidence type="ECO:0000256" key="1">
    <source>
        <dbReference type="SAM" id="Phobius"/>
    </source>
</evidence>
<reference evidence="3 4" key="2">
    <citation type="journal article" date="2014" name="PLoS Genet.">
        <title>Phylogenetically driven sequencing of extremely halophilic archaea reveals strategies for static and dynamic osmo-response.</title>
        <authorList>
            <person name="Becker E.A."/>
            <person name="Seitzer P.M."/>
            <person name="Tritt A."/>
            <person name="Larsen D."/>
            <person name="Krusor M."/>
            <person name="Yao A.I."/>
            <person name="Wu D."/>
            <person name="Madern D."/>
            <person name="Eisen J.A."/>
            <person name="Darling A.E."/>
            <person name="Facciotti M.T."/>
        </authorList>
    </citation>
    <scope>NUCLEOTIDE SEQUENCE [LARGE SCALE GENOMIC DNA]</scope>
    <source>
        <strain evidence="3 4">AJ5</strain>
    </source>
</reference>
<feature type="transmembrane region" description="Helical" evidence="1">
    <location>
        <begin position="43"/>
        <end position="63"/>
    </location>
</feature>
<dbReference type="InterPro" id="IPR055943">
    <property type="entry name" value="DUF7521"/>
</dbReference>
<dbReference type="Proteomes" id="UP000011555">
    <property type="component" value="Unassembled WGS sequence"/>
</dbReference>
<organism evidence="3 4">
    <name type="scientific">Natronobacterium lacisalsi AJ5</name>
    <dbReference type="NCBI Taxonomy" id="358396"/>
    <lineage>
        <taxon>Archaea</taxon>
        <taxon>Methanobacteriati</taxon>
        <taxon>Methanobacteriota</taxon>
        <taxon>Stenosarchaea group</taxon>
        <taxon>Halobacteria</taxon>
        <taxon>Halobacteriales</taxon>
        <taxon>Natrialbaceae</taxon>
        <taxon>Natronobacterium</taxon>
    </lineage>
</organism>
<keyword evidence="1" id="KW-0472">Membrane</keyword>
<proteinExistence type="predicted"/>
<gene>
    <name evidence="3" type="ORF">C445_01556</name>
    <name evidence="2" type="ORF">CHINAEXTREME_08025</name>
</gene>
<dbReference type="EMBL" id="CP019285">
    <property type="protein sequence ID" value="APW97725.1"/>
    <property type="molecule type" value="Genomic_DNA"/>
</dbReference>
<dbReference type="Proteomes" id="UP000186547">
    <property type="component" value="Chromosome"/>
</dbReference>
<dbReference type="KEGG" id="hlc:CHINAEXTREME08025"/>
<reference evidence="2 5" key="1">
    <citation type="journal article" date="2011" name="J. Bacteriol.">
        <title>Genome sequence of Halobiforma lacisalsi AJ5, an extremely halophilic archaeon which harbors a bop gene.</title>
        <authorList>
            <person name="Jiang X."/>
            <person name="Wang S."/>
            <person name="Cheng H."/>
            <person name="Huo Y."/>
            <person name="Zhang X."/>
            <person name="Zhu X."/>
            <person name="Han X."/>
            <person name="Ni P."/>
            <person name="Wu M."/>
        </authorList>
    </citation>
    <scope>NUCLEOTIDE SEQUENCE [LARGE SCALE GENOMIC DNA]</scope>
    <source>
        <strain evidence="2 5">AJ5</strain>
    </source>
</reference>
<evidence type="ECO:0000313" key="5">
    <source>
        <dbReference type="Proteomes" id="UP000186547"/>
    </source>
</evidence>
<feature type="transmembrane region" description="Helical" evidence="1">
    <location>
        <begin position="69"/>
        <end position="93"/>
    </location>
</feature>
<accession>M0LVE5</accession>
<dbReference type="Pfam" id="PF24365">
    <property type="entry name" value="DUF7521"/>
    <property type="match status" value="1"/>
</dbReference>
<feature type="transmembrane region" description="Helical" evidence="1">
    <location>
        <begin position="12"/>
        <end position="31"/>
    </location>
</feature>
<dbReference type="GeneID" id="30921063"/>
<dbReference type="eggNOG" id="arCOG03916">
    <property type="taxonomic scope" value="Archaea"/>
</dbReference>
<reference evidence="2" key="3">
    <citation type="submission" date="2017-01" db="EMBL/GenBank/DDBJ databases">
        <authorList>
            <person name="Mah S.A."/>
            <person name="Swanson W.J."/>
            <person name="Moy G.W."/>
            <person name="Vacquier V.D."/>
        </authorList>
    </citation>
    <scope>NUCLEOTIDE SEQUENCE</scope>
    <source>
        <strain evidence="2">AJ5</strain>
    </source>
</reference>